<proteinExistence type="predicted"/>
<reference evidence="1 2" key="1">
    <citation type="submission" date="2016-10" db="EMBL/GenBank/DDBJ databases">
        <title>Complete genome sequences of three Cupriavidus strains isolated from various Malaysian environments.</title>
        <authorList>
            <person name="Abdullah A.A.-A."/>
            <person name="Shafie N.A.H."/>
            <person name="Lau N.S."/>
        </authorList>
    </citation>
    <scope>NUCLEOTIDE SEQUENCE [LARGE SCALE GENOMIC DNA]</scope>
    <source>
        <strain evidence="1 2">USMAA1020</strain>
    </source>
</reference>
<evidence type="ECO:0000313" key="2">
    <source>
        <dbReference type="Proteomes" id="UP000177515"/>
    </source>
</evidence>
<dbReference type="RefSeq" id="WP_071038453.1">
    <property type="nucleotide sequence ID" value="NZ_CP017754.1"/>
</dbReference>
<sequence>MAGCAQLPGEAPEGAKRGSEVFRFALPPDALGAHDPQLTAVLGKAGALAAAQKQPATILVSALGQDFPYLNQALWAGVPARAATRVRLENLTVGAGQPYSVAIRVAE</sequence>
<dbReference type="Proteomes" id="UP000177515">
    <property type="component" value="Chromosome 1"/>
</dbReference>
<dbReference type="EMBL" id="CP017754">
    <property type="protein sequence ID" value="AOZ07971.1"/>
    <property type="molecule type" value="Genomic_DNA"/>
</dbReference>
<name>A0ABM6F8M1_9BURK</name>
<protein>
    <submittedName>
        <fullName evidence="1">Uncharacterized protein</fullName>
    </submittedName>
</protein>
<accession>A0ABM6F8M1</accession>
<gene>
    <name evidence="1" type="ORF">BKK80_05055</name>
</gene>
<organism evidence="1 2">
    <name type="scientific">Cupriavidus malaysiensis</name>
    <dbReference type="NCBI Taxonomy" id="367825"/>
    <lineage>
        <taxon>Bacteria</taxon>
        <taxon>Pseudomonadati</taxon>
        <taxon>Pseudomonadota</taxon>
        <taxon>Betaproteobacteria</taxon>
        <taxon>Burkholderiales</taxon>
        <taxon>Burkholderiaceae</taxon>
        <taxon>Cupriavidus</taxon>
    </lineage>
</organism>
<evidence type="ECO:0000313" key="1">
    <source>
        <dbReference type="EMBL" id="AOZ07971.1"/>
    </source>
</evidence>
<keyword evidence="2" id="KW-1185">Reference proteome</keyword>